<evidence type="ECO:0000256" key="7">
    <source>
        <dbReference type="ARBA" id="ARBA00037847"/>
    </source>
</evidence>
<dbReference type="GO" id="GO:0016020">
    <property type="term" value="C:membrane"/>
    <property type="evidence" value="ECO:0007669"/>
    <property type="project" value="UniProtKB-SubCell"/>
</dbReference>
<dbReference type="InterPro" id="IPR039615">
    <property type="entry name" value="PKS"/>
</dbReference>
<dbReference type="GO" id="GO:0012505">
    <property type="term" value="C:endomembrane system"/>
    <property type="evidence" value="ECO:0007669"/>
    <property type="project" value="UniProtKB-SubCell"/>
</dbReference>
<keyword evidence="4 9" id="KW-0808">Transferase</keyword>
<dbReference type="AlphaFoldDB" id="A0A6A1V890"/>
<feature type="region of interest" description="Disordered" evidence="8">
    <location>
        <begin position="646"/>
        <end position="669"/>
    </location>
</feature>
<accession>A0A6A1V890</accession>
<evidence type="ECO:0000256" key="5">
    <source>
        <dbReference type="ARBA" id="ARBA00022968"/>
    </source>
</evidence>
<dbReference type="OrthoDB" id="1916150at2759"/>
<name>A0A6A1V890_9ROSI</name>
<evidence type="ECO:0000256" key="1">
    <source>
        <dbReference type="ARBA" id="ARBA00004606"/>
    </source>
</evidence>
<gene>
    <name evidence="9" type="ORF">CJ030_MR7G000831</name>
</gene>
<keyword evidence="5" id="KW-0812">Transmembrane</keyword>
<keyword evidence="5" id="KW-0735">Signal-anchor</keyword>
<comment type="similarity">
    <text evidence="2">Belongs to the methyltransferase superfamily.</text>
</comment>
<dbReference type="Pfam" id="PF03141">
    <property type="entry name" value="Methyltransf_29"/>
    <property type="match status" value="1"/>
</dbReference>
<dbReference type="GO" id="GO:0008168">
    <property type="term" value="F:methyltransferase activity"/>
    <property type="evidence" value="ECO:0007669"/>
    <property type="project" value="UniProtKB-KW"/>
</dbReference>
<keyword evidence="3 9" id="KW-0489">Methyltransferase</keyword>
<evidence type="ECO:0000256" key="3">
    <source>
        <dbReference type="ARBA" id="ARBA00022603"/>
    </source>
</evidence>
<dbReference type="InterPro" id="IPR029063">
    <property type="entry name" value="SAM-dependent_MTases_sf"/>
</dbReference>
<dbReference type="GO" id="GO:0009638">
    <property type="term" value="P:phototropism"/>
    <property type="evidence" value="ECO:0007669"/>
    <property type="project" value="InterPro"/>
</dbReference>
<evidence type="ECO:0000256" key="2">
    <source>
        <dbReference type="ARBA" id="ARBA00008361"/>
    </source>
</evidence>
<feature type="compositionally biased region" description="Basic and acidic residues" evidence="8">
    <location>
        <begin position="444"/>
        <end position="455"/>
    </location>
</feature>
<dbReference type="SUPFAM" id="SSF53335">
    <property type="entry name" value="S-adenosyl-L-methionine-dependent methyltransferases"/>
    <property type="match status" value="1"/>
</dbReference>
<dbReference type="PANTHER" id="PTHR33781:SF4">
    <property type="entry name" value="PROTEIN PHYTOCHROME KINASE SUBSTRATE 1"/>
    <property type="match status" value="1"/>
</dbReference>
<keyword evidence="6" id="KW-0325">Glycoprotein</keyword>
<comment type="caution">
    <text evidence="9">The sequence shown here is derived from an EMBL/GenBank/DDBJ whole genome shotgun (WGS) entry which is preliminary data.</text>
</comment>
<evidence type="ECO:0000256" key="6">
    <source>
        <dbReference type="ARBA" id="ARBA00023180"/>
    </source>
</evidence>
<dbReference type="GO" id="GO:0032259">
    <property type="term" value="P:methylation"/>
    <property type="evidence" value="ECO:0007669"/>
    <property type="project" value="UniProtKB-KW"/>
</dbReference>
<dbReference type="EMBL" id="RXIC02000025">
    <property type="protein sequence ID" value="KAB1208047.1"/>
    <property type="molecule type" value="Genomic_DNA"/>
</dbReference>
<evidence type="ECO:0000313" key="9">
    <source>
        <dbReference type="EMBL" id="KAB1208047.1"/>
    </source>
</evidence>
<dbReference type="PANTHER" id="PTHR33781">
    <property type="entry name" value="PROTEIN PHYTOCHROME KINASE SUBSTRATE 1-RELATED"/>
    <property type="match status" value="1"/>
</dbReference>
<feature type="compositionally biased region" description="Low complexity" evidence="8">
    <location>
        <begin position="464"/>
        <end position="482"/>
    </location>
</feature>
<dbReference type="Proteomes" id="UP000516437">
    <property type="component" value="Chromosome 7"/>
</dbReference>
<feature type="region of interest" description="Disordered" evidence="8">
    <location>
        <begin position="428"/>
        <end position="492"/>
    </location>
</feature>
<sequence length="844" mass="93228">MFATAHWQIFMTRRHAHIYLHASVGVWVFCSELSFGLCGGLSNLYCAITLWALFQRSGFGKGDGIAMQITKGGADCNTVPSLNFETHHGGEAESIDESGSKPKVFKPCNPRFTDYTPCQDQKRAMTFPRENMIYRERHCPPEQEKLHCLIPAPKGYVTPFPWPKSRDYVPFANAPYKSLTVEKAIQNWIQYEGNVFRFPGGGTQFPQGADKYIDQLASVIPIENGTVRTALDTGCGVASWGAYLLSRKVIAMSFAPRDSHEAQVQFALERGVPAVIGVLGSIKLPYPSRAFDMAHCSRCLIPWGANVKATTGRGRCIEEEDWTEMVEEDFCLLDKRTPMAIVTLTSASNASLSQTLSCDNNNNLRDASFSSYVNSAEQTFVRKLAESSGNLMLVRISEEQQTHVGRKKEDDEEIGVFGAEKYFKGTMDEDIPRTTSTSARKYQYKSERVDLDPSRFRIQPGTPSAKSESSSNSQSALLQSALRNPPRAHKNKVRGKSILAGLVCKCSCSDKDSVEIKEHGGEISFNNSCPSAVVQGKVSKGETAKTSLDLVDAVQVDKPRLNHRIKEEMHCEKLDQLEVGLNRESCFTFPTLDSGTANLPIKLQVKPEVEEKSRKSIEVFGSPIMEKRTKSLSIERRLTTVSWAATPRVEETESSAPMGGANDDTESDASSDLFEIESFTSKANPFLARQASDAMSGCVTPTTCYAPSEASIEWSVATASAADFSVMSDYEELRPTSIISPKKPASTCPNSRTKTDREIQRRRSGVFLGCKSHKAVRVAGDSYRTNAQTNVYPPMRRMSDPFTPVTNFPAQTKPNVFNSGQGQVLATHSLPRSQSPFASHFLYL</sequence>
<reference evidence="9 10" key="1">
    <citation type="journal article" date="2019" name="Plant Biotechnol. J.">
        <title>The red bayberry genome and genetic basis of sex determination.</title>
        <authorList>
            <person name="Jia H.M."/>
            <person name="Jia H.J."/>
            <person name="Cai Q.L."/>
            <person name="Wang Y."/>
            <person name="Zhao H.B."/>
            <person name="Yang W.F."/>
            <person name="Wang G.Y."/>
            <person name="Li Y.H."/>
            <person name="Zhan D.L."/>
            <person name="Shen Y.T."/>
            <person name="Niu Q.F."/>
            <person name="Chang L."/>
            <person name="Qiu J."/>
            <person name="Zhao L."/>
            <person name="Xie H.B."/>
            <person name="Fu W.Y."/>
            <person name="Jin J."/>
            <person name="Li X.W."/>
            <person name="Jiao Y."/>
            <person name="Zhou C.C."/>
            <person name="Tu T."/>
            <person name="Chai C.Y."/>
            <person name="Gao J.L."/>
            <person name="Fan L.J."/>
            <person name="van de Weg E."/>
            <person name="Wang J.Y."/>
            <person name="Gao Z.S."/>
        </authorList>
    </citation>
    <scope>NUCLEOTIDE SEQUENCE [LARGE SCALE GENOMIC DNA]</scope>
    <source>
        <tissue evidence="9">Leaves</tissue>
    </source>
</reference>
<keyword evidence="10" id="KW-1185">Reference proteome</keyword>
<evidence type="ECO:0000313" key="10">
    <source>
        <dbReference type="Proteomes" id="UP000516437"/>
    </source>
</evidence>
<proteinExistence type="inferred from homology"/>
<organism evidence="9 10">
    <name type="scientific">Morella rubra</name>
    <name type="common">Chinese bayberry</name>
    <dbReference type="NCBI Taxonomy" id="262757"/>
    <lineage>
        <taxon>Eukaryota</taxon>
        <taxon>Viridiplantae</taxon>
        <taxon>Streptophyta</taxon>
        <taxon>Embryophyta</taxon>
        <taxon>Tracheophyta</taxon>
        <taxon>Spermatophyta</taxon>
        <taxon>Magnoliopsida</taxon>
        <taxon>eudicotyledons</taxon>
        <taxon>Gunneridae</taxon>
        <taxon>Pentapetalae</taxon>
        <taxon>rosids</taxon>
        <taxon>fabids</taxon>
        <taxon>Fagales</taxon>
        <taxon>Myricaceae</taxon>
        <taxon>Morella</taxon>
    </lineage>
</organism>
<protein>
    <submittedName>
        <fullName evidence="9">Putative methyltransferase PMT2</fullName>
    </submittedName>
</protein>
<comment type="subcellular location">
    <subcellularLocation>
        <location evidence="7">Endomembrane system</location>
        <topology evidence="7">Single-pass membrane protein</topology>
    </subcellularLocation>
    <subcellularLocation>
        <location evidence="1">Membrane</location>
        <topology evidence="1">Single-pass type II membrane protein</topology>
    </subcellularLocation>
</comment>
<dbReference type="InterPro" id="IPR004159">
    <property type="entry name" value="Put_SAM_MeTrfase"/>
</dbReference>
<evidence type="ECO:0000256" key="4">
    <source>
        <dbReference type="ARBA" id="ARBA00022679"/>
    </source>
</evidence>
<evidence type="ECO:0000256" key="8">
    <source>
        <dbReference type="SAM" id="MobiDB-lite"/>
    </source>
</evidence>
<dbReference type="Gene3D" id="3.40.50.150">
    <property type="entry name" value="Vaccinia Virus protein VP39"/>
    <property type="match status" value="1"/>
</dbReference>